<dbReference type="SUPFAM" id="SSF53448">
    <property type="entry name" value="Nucleotide-diphospho-sugar transferases"/>
    <property type="match status" value="1"/>
</dbReference>
<accession>A0A1W6LEJ5</accession>
<dbReference type="STRING" id="946333.A4W93_23500"/>
<organism evidence="1 2">
    <name type="scientific">Piscinibacter gummiphilus</name>
    <dbReference type="NCBI Taxonomy" id="946333"/>
    <lineage>
        <taxon>Bacteria</taxon>
        <taxon>Pseudomonadati</taxon>
        <taxon>Pseudomonadota</taxon>
        <taxon>Betaproteobacteria</taxon>
        <taxon>Burkholderiales</taxon>
        <taxon>Sphaerotilaceae</taxon>
        <taxon>Piscinibacter</taxon>
    </lineage>
</organism>
<name>A0A1W6LEJ5_9BURK</name>
<proteinExistence type="predicted"/>
<dbReference type="KEGG" id="rgu:A4W93_23500"/>
<evidence type="ECO:0000313" key="1">
    <source>
        <dbReference type="EMBL" id="ARN22637.1"/>
    </source>
</evidence>
<protein>
    <submittedName>
        <fullName evidence="1">Uncharacterized protein</fullName>
    </submittedName>
</protein>
<dbReference type="Gene3D" id="3.90.550.10">
    <property type="entry name" value="Spore Coat Polysaccharide Biosynthesis Protein SpsA, Chain A"/>
    <property type="match status" value="1"/>
</dbReference>
<dbReference type="Proteomes" id="UP000193427">
    <property type="component" value="Chromosome"/>
</dbReference>
<keyword evidence="2" id="KW-1185">Reference proteome</keyword>
<evidence type="ECO:0000313" key="2">
    <source>
        <dbReference type="Proteomes" id="UP000193427"/>
    </source>
</evidence>
<dbReference type="RefSeq" id="WP_085752941.1">
    <property type="nucleotide sequence ID" value="NZ_BSPR01000018.1"/>
</dbReference>
<dbReference type="InterPro" id="IPR029044">
    <property type="entry name" value="Nucleotide-diphossugar_trans"/>
</dbReference>
<reference evidence="1 2" key="1">
    <citation type="submission" date="2016-04" db="EMBL/GenBank/DDBJ databases">
        <title>Complete genome sequence of natural rubber-degrading, novel Gram-negative bacterium, Rhizobacter gummiphilus strain NS21.</title>
        <authorList>
            <person name="Tabata M."/>
            <person name="Kasai D."/>
            <person name="Fukuda M."/>
        </authorList>
    </citation>
    <scope>NUCLEOTIDE SEQUENCE [LARGE SCALE GENOMIC DNA]</scope>
    <source>
        <strain evidence="1 2">NS21</strain>
    </source>
</reference>
<gene>
    <name evidence="1" type="ORF">A4W93_23500</name>
</gene>
<dbReference type="EMBL" id="CP015118">
    <property type="protein sequence ID" value="ARN22637.1"/>
    <property type="molecule type" value="Genomic_DNA"/>
</dbReference>
<sequence>MSIRSPILFLVFNRPDTTARVFEAIRAARPPRLYVASDGPRAGRPDEAARCDEVRRIATAVDWPCEVKTLLRPENLGCKRAVSSGISWFFEQEPEGIVIEDDCVPDPSFFTYCDELLERYRDDPRVMCISGDNFISSDWKPDSSYYFSKYIHVWGWASWRRAWNLYDVEMRDWSAQDKAGLLERRFPNAPRAQAHWRELFDRVSTGRIDTWDYQWNYACLKHDGVSCMPEVNLISNIGFGQGATHTVSPESKLANLPVSSLSLPLRHPDKVAADVRADQWTSDHVFDIDERNVSLKRLRRAVTGRLRRVWSLVAS</sequence>
<dbReference type="AlphaFoldDB" id="A0A1W6LEJ5"/>